<dbReference type="Proteomes" id="UP001189429">
    <property type="component" value="Unassembled WGS sequence"/>
</dbReference>
<proteinExistence type="predicted"/>
<name>A0ABN9VKU8_9DINO</name>
<reference evidence="1" key="1">
    <citation type="submission" date="2023-10" db="EMBL/GenBank/DDBJ databases">
        <authorList>
            <person name="Chen Y."/>
            <person name="Shah S."/>
            <person name="Dougan E. K."/>
            <person name="Thang M."/>
            <person name="Chan C."/>
        </authorList>
    </citation>
    <scope>NUCLEOTIDE SEQUENCE [LARGE SCALE GENOMIC DNA]</scope>
</reference>
<gene>
    <name evidence="1" type="ORF">PCOR1329_LOCUS58984</name>
</gene>
<sequence length="127" mass="13329">MGDEEEKTQTPAPAEPAIVPAPEGAVEMKVTTKKSPGFYIRAVASFLKGVEERPATDGKEKQEAKAAVEYLRVSGLGDAITTASLAASQAMAEGLCEVLKVQTAYPSMEGSGRGCAQIVIDLKTTKK</sequence>
<comment type="caution">
    <text evidence="1">The sequence shown here is derived from an EMBL/GenBank/DDBJ whole genome shotgun (WGS) entry which is preliminary data.</text>
</comment>
<evidence type="ECO:0000313" key="2">
    <source>
        <dbReference type="Proteomes" id="UP001189429"/>
    </source>
</evidence>
<organism evidence="1 2">
    <name type="scientific">Prorocentrum cordatum</name>
    <dbReference type="NCBI Taxonomy" id="2364126"/>
    <lineage>
        <taxon>Eukaryota</taxon>
        <taxon>Sar</taxon>
        <taxon>Alveolata</taxon>
        <taxon>Dinophyceae</taxon>
        <taxon>Prorocentrales</taxon>
        <taxon>Prorocentraceae</taxon>
        <taxon>Prorocentrum</taxon>
    </lineage>
</organism>
<keyword evidence="2" id="KW-1185">Reference proteome</keyword>
<evidence type="ECO:0008006" key="3">
    <source>
        <dbReference type="Google" id="ProtNLM"/>
    </source>
</evidence>
<accession>A0ABN9VKU8</accession>
<evidence type="ECO:0000313" key="1">
    <source>
        <dbReference type="EMBL" id="CAK0873926.1"/>
    </source>
</evidence>
<protein>
    <recommendedName>
        <fullName evidence="3">DNA/RNA-binding protein Alba-like domain-containing protein</fullName>
    </recommendedName>
</protein>
<dbReference type="EMBL" id="CAUYUJ010017338">
    <property type="protein sequence ID" value="CAK0873926.1"/>
    <property type="molecule type" value="Genomic_DNA"/>
</dbReference>